<dbReference type="Proteomes" id="UP000030185">
    <property type="component" value="Unassembled WGS sequence"/>
</dbReference>
<evidence type="ECO:0000313" key="3">
    <source>
        <dbReference type="Proteomes" id="UP000030185"/>
    </source>
</evidence>
<dbReference type="Pfam" id="PF14903">
    <property type="entry name" value="WG_beta_rep"/>
    <property type="match status" value="7"/>
</dbReference>
<dbReference type="eggNOG" id="COG5263">
    <property type="taxonomic scope" value="Bacteria"/>
</dbReference>
<keyword evidence="3" id="KW-1185">Reference proteome</keyword>
<accession>A0A098LEQ2</accession>
<feature type="chain" id="PRO_5001937404" description="KWG repeat-containing protein" evidence="1">
    <location>
        <begin position="23"/>
        <end position="643"/>
    </location>
</feature>
<evidence type="ECO:0008006" key="4">
    <source>
        <dbReference type="Google" id="ProtNLM"/>
    </source>
</evidence>
<protein>
    <recommendedName>
        <fullName evidence="4">KWG repeat-containing protein</fullName>
    </recommendedName>
</protein>
<dbReference type="PANTHER" id="PTHR37841">
    <property type="entry name" value="GLR2918 PROTEIN"/>
    <property type="match status" value="1"/>
</dbReference>
<comment type="caution">
    <text evidence="2">The sequence shown here is derived from an EMBL/GenBank/DDBJ whole genome shotgun (WGS) entry which is preliminary data.</text>
</comment>
<name>A0A098LEQ2_9BACT</name>
<evidence type="ECO:0000313" key="2">
    <source>
        <dbReference type="EMBL" id="GAL85400.1"/>
    </source>
</evidence>
<feature type="signal peptide" evidence="1">
    <location>
        <begin position="1"/>
        <end position="22"/>
    </location>
</feature>
<dbReference type="PANTHER" id="PTHR37841:SF1">
    <property type="entry name" value="DUF3298 DOMAIN-CONTAINING PROTEIN"/>
    <property type="match status" value="1"/>
</dbReference>
<organism evidence="2 3">
    <name type="scientific">Sporocytophaga myxococcoides</name>
    <dbReference type="NCBI Taxonomy" id="153721"/>
    <lineage>
        <taxon>Bacteria</taxon>
        <taxon>Pseudomonadati</taxon>
        <taxon>Bacteroidota</taxon>
        <taxon>Cytophagia</taxon>
        <taxon>Cytophagales</taxon>
        <taxon>Cytophagaceae</taxon>
        <taxon>Sporocytophaga</taxon>
    </lineage>
</organism>
<evidence type="ECO:0000256" key="1">
    <source>
        <dbReference type="SAM" id="SignalP"/>
    </source>
</evidence>
<gene>
    <name evidence="2" type="ORF">MYP_2629</name>
</gene>
<proteinExistence type="predicted"/>
<dbReference type="STRING" id="153721.MYP_2629"/>
<reference evidence="2 3" key="1">
    <citation type="submission" date="2014-09" db="EMBL/GenBank/DDBJ databases">
        <title>Sporocytophaga myxococcoides PG-01 genome sequencing.</title>
        <authorList>
            <person name="Liu L."/>
            <person name="Gao P.J."/>
            <person name="Chen G.J."/>
            <person name="Wang L.S."/>
        </authorList>
    </citation>
    <scope>NUCLEOTIDE SEQUENCE [LARGE SCALE GENOMIC DNA]</scope>
    <source>
        <strain evidence="2 3">PG-01</strain>
    </source>
</reference>
<dbReference type="EMBL" id="BBLT01000005">
    <property type="protein sequence ID" value="GAL85400.1"/>
    <property type="molecule type" value="Genomic_DNA"/>
</dbReference>
<dbReference type="AlphaFoldDB" id="A0A098LEQ2"/>
<sequence length="643" mass="72356">MNMLNKIVLLLFASIALNSAMAQKGSNCPEDLIPRKSENKQYGYVTLFGEWRITPIYTKVSPFRDNKAIVMKGLVYGVIDCDGNVLIPPQYEMMSNFRNGKAWAKKGSLWGLVDERGKVLIDFQYAEINPIADTELSWVKKDNLWGLVNEERGNTICKPQFKVAQILSENASLVQQSELFGVINHVNCGYLIPAQISKVKKIAQHTILYKQNNHWGLFSELGKILLQAEYDTIYSLDEDLLVVKKGGMYGLTSITGKEVLPLSYEKIGELGEGYIPVKAGGKWGYSNRLGKVYIVPAFEEAYPFRNRKAVVKSGGLYGVIDFAGKFIQKPQYAKVQRNLSYDYFAIAQKDKFYLYNSQLVKMLETGFDSINVSDTVSFTRVYKDGKVSFFNIPSKTQSFPGEFDEASELYRGFFKVKQNGKWGIVDTKGKSIVPAKFESVEFDYCSVRLIFKVTQNGLTGVYDHSGKEVLAPVYDFVIYAAPVFKVKKNEKYGLYKTSGEAITEPVFDYLSNKKENPLLAEWPAIFGQKQKFGLINEKGEELLPAKAIKILPLGGTLFAVNSGKAFGLFNASLKNEPEYKYDELISATNNMVVARKGSKWGVLDNTGKVLVKPEYEEFKEENGQSKFLKDGKWYLLGRGGVLK</sequence>
<keyword evidence="1" id="KW-0732">Signal</keyword>
<dbReference type="OrthoDB" id="2485468at2"/>
<dbReference type="InterPro" id="IPR032774">
    <property type="entry name" value="WG_beta_rep"/>
</dbReference>